<evidence type="ECO:0000313" key="2">
    <source>
        <dbReference type="Proteomes" id="UP000597613"/>
    </source>
</evidence>
<dbReference type="Proteomes" id="UP000597613">
    <property type="component" value="Unassembled WGS sequence"/>
</dbReference>
<dbReference type="InterPro" id="IPR008861">
    <property type="entry name" value="GpX-like"/>
</dbReference>
<organism evidence="1 2">
    <name type="scientific">Sphingomonas albertensis</name>
    <dbReference type="NCBI Taxonomy" id="2762591"/>
    <lineage>
        <taxon>Bacteria</taxon>
        <taxon>Pseudomonadati</taxon>
        <taxon>Pseudomonadota</taxon>
        <taxon>Alphaproteobacteria</taxon>
        <taxon>Sphingomonadales</taxon>
        <taxon>Sphingomonadaceae</taxon>
        <taxon>Sphingomonas</taxon>
    </lineage>
</organism>
<keyword evidence="2" id="KW-1185">Reference proteome</keyword>
<accession>A0ABR7AKM4</accession>
<proteinExistence type="predicted"/>
<protein>
    <submittedName>
        <fullName evidence="1">Tail protein X</fullName>
    </submittedName>
</protein>
<name>A0ABR7AKM4_9SPHN</name>
<gene>
    <name evidence="1" type="ORF">H8S47_04565</name>
</gene>
<dbReference type="Pfam" id="PF05489">
    <property type="entry name" value="Phage_tail_X"/>
    <property type="match status" value="1"/>
</dbReference>
<evidence type="ECO:0000313" key="1">
    <source>
        <dbReference type="EMBL" id="MBC3940956.1"/>
    </source>
</evidence>
<dbReference type="RefSeq" id="WP_187502735.1">
    <property type="nucleotide sequence ID" value="NZ_CP162536.1"/>
</dbReference>
<reference evidence="1 2" key="1">
    <citation type="submission" date="2020-08" db="EMBL/GenBank/DDBJ databases">
        <title>Putative novel bacterial strains isolated from necrotic wheat leaf tissues caused by Xanthomonas translucens.</title>
        <authorList>
            <person name="Tambong J.T."/>
        </authorList>
    </citation>
    <scope>NUCLEOTIDE SEQUENCE [LARGE SCALE GENOMIC DNA]</scope>
    <source>
        <strain evidence="2">DOAB 1063</strain>
    </source>
</reference>
<comment type="caution">
    <text evidence="1">The sequence shown here is derived from an EMBL/GenBank/DDBJ whole genome shotgun (WGS) entry which is preliminary data.</text>
</comment>
<dbReference type="EMBL" id="JACONT010000006">
    <property type="protein sequence ID" value="MBC3940956.1"/>
    <property type="molecule type" value="Genomic_DNA"/>
</dbReference>
<sequence length="71" mass="7496">MADVLTAKQGDTLDELIWRERGLGAADIGRVLDLNRGIADAGAVLPLGAQIAMPTSMAPAARTLPLIQLWD</sequence>